<protein>
    <recommendedName>
        <fullName evidence="1">VOC domain-containing protein</fullName>
    </recommendedName>
</protein>
<dbReference type="InterPro" id="IPR037523">
    <property type="entry name" value="VOC_core"/>
</dbReference>
<dbReference type="Pfam" id="PF00903">
    <property type="entry name" value="Glyoxalase"/>
    <property type="match status" value="1"/>
</dbReference>
<dbReference type="SUPFAM" id="SSF54593">
    <property type="entry name" value="Glyoxalase/Bleomycin resistance protein/Dihydroxybiphenyl dioxygenase"/>
    <property type="match status" value="1"/>
</dbReference>
<dbReference type="Proteomes" id="UP000250079">
    <property type="component" value="Chromosome"/>
</dbReference>
<gene>
    <name evidence="2" type="ORF">IMCC3135_20295</name>
</gene>
<evidence type="ECO:0000313" key="3">
    <source>
        <dbReference type="Proteomes" id="UP000250079"/>
    </source>
</evidence>
<name>A0A2Z2P171_9GAMM</name>
<sequence length="140" mass="15591">MTDQNDAGKVTGIGGIFFLANKDTKSLTQWYEKHLGIPLQEWGGAVLEWKNDTAEDGGATVWHVAATDSDLLAPSRARFMINYRVDDMQALIAKLTTAGVEILEGPQYHENGVFAWIVDPEGNKIELWEPMIWDEKNKGA</sequence>
<evidence type="ECO:0000259" key="1">
    <source>
        <dbReference type="PROSITE" id="PS51819"/>
    </source>
</evidence>
<keyword evidence="3" id="KW-1185">Reference proteome</keyword>
<proteinExistence type="predicted"/>
<feature type="domain" description="VOC" evidence="1">
    <location>
        <begin position="12"/>
        <end position="130"/>
    </location>
</feature>
<dbReference type="PROSITE" id="PS51819">
    <property type="entry name" value="VOC"/>
    <property type="match status" value="1"/>
</dbReference>
<dbReference type="InterPro" id="IPR052164">
    <property type="entry name" value="Anthracycline_SecMetBiosynth"/>
</dbReference>
<accession>A0A2Z2P171</accession>
<organism evidence="2 3">
    <name type="scientific">Granulosicoccus antarcticus IMCC3135</name>
    <dbReference type="NCBI Taxonomy" id="1192854"/>
    <lineage>
        <taxon>Bacteria</taxon>
        <taxon>Pseudomonadati</taxon>
        <taxon>Pseudomonadota</taxon>
        <taxon>Gammaproteobacteria</taxon>
        <taxon>Chromatiales</taxon>
        <taxon>Granulosicoccaceae</taxon>
        <taxon>Granulosicoccus</taxon>
    </lineage>
</organism>
<evidence type="ECO:0000313" key="2">
    <source>
        <dbReference type="EMBL" id="ASJ74137.1"/>
    </source>
</evidence>
<dbReference type="PANTHER" id="PTHR33993">
    <property type="entry name" value="GLYOXALASE-RELATED"/>
    <property type="match status" value="1"/>
</dbReference>
<dbReference type="RefSeq" id="WP_088919216.1">
    <property type="nucleotide sequence ID" value="NZ_CP018632.1"/>
</dbReference>
<dbReference type="InterPro" id="IPR029068">
    <property type="entry name" value="Glyas_Bleomycin-R_OHBP_Dase"/>
</dbReference>
<dbReference type="Gene3D" id="3.10.180.10">
    <property type="entry name" value="2,3-Dihydroxybiphenyl 1,2-Dioxygenase, domain 1"/>
    <property type="match status" value="1"/>
</dbReference>
<reference evidence="2 3" key="1">
    <citation type="submission" date="2016-12" db="EMBL/GenBank/DDBJ databases">
        <authorList>
            <person name="Song W.-J."/>
            <person name="Kurnit D.M."/>
        </authorList>
    </citation>
    <scope>NUCLEOTIDE SEQUENCE [LARGE SCALE GENOMIC DNA]</scope>
    <source>
        <strain evidence="2 3">IMCC3135</strain>
    </source>
</reference>
<dbReference type="KEGG" id="gai:IMCC3135_20295"/>
<dbReference type="OrthoDB" id="9799428at2"/>
<dbReference type="PANTHER" id="PTHR33993:SF5">
    <property type="entry name" value="GLYOXALASE"/>
    <property type="match status" value="1"/>
</dbReference>
<dbReference type="InterPro" id="IPR004360">
    <property type="entry name" value="Glyas_Fos-R_dOase_dom"/>
</dbReference>
<dbReference type="AlphaFoldDB" id="A0A2Z2P171"/>
<dbReference type="EMBL" id="CP018632">
    <property type="protein sequence ID" value="ASJ74137.1"/>
    <property type="molecule type" value="Genomic_DNA"/>
</dbReference>